<evidence type="ECO:0000256" key="7">
    <source>
        <dbReference type="RuleBase" id="RU363137"/>
    </source>
</evidence>
<feature type="region of interest" description="Disordered" evidence="9">
    <location>
        <begin position="142"/>
        <end position="194"/>
    </location>
</feature>
<dbReference type="GO" id="GO:0005198">
    <property type="term" value="F:structural molecule activity"/>
    <property type="evidence" value="ECO:0007669"/>
    <property type="project" value="InterPro"/>
</dbReference>
<dbReference type="GO" id="GO:0072583">
    <property type="term" value="P:clathrin-dependent endocytosis"/>
    <property type="evidence" value="ECO:0007669"/>
    <property type="project" value="TreeGrafter"/>
</dbReference>
<protein>
    <recommendedName>
        <fullName evidence="7">Clathrin light chain</fullName>
    </recommendedName>
</protein>
<feature type="compositionally biased region" description="Low complexity" evidence="9">
    <location>
        <begin position="167"/>
        <end position="184"/>
    </location>
</feature>
<keyword evidence="4 7" id="KW-0472">Membrane</keyword>
<dbReference type="GO" id="GO:0030132">
    <property type="term" value="C:clathrin coat of coated pit"/>
    <property type="evidence" value="ECO:0007669"/>
    <property type="project" value="InterPro"/>
</dbReference>
<accession>A0A1S5WIV3</accession>
<evidence type="ECO:0000256" key="3">
    <source>
        <dbReference type="ARBA" id="ARBA00005263"/>
    </source>
</evidence>
<evidence type="ECO:0000256" key="4">
    <source>
        <dbReference type="ARBA" id="ARBA00023136"/>
    </source>
</evidence>
<comment type="similarity">
    <text evidence="3 7">Belongs to the clathrin light chain family.</text>
</comment>
<comment type="subcellular location">
    <subcellularLocation>
        <location evidence="2 7">Cytoplasmic vesicle membrane</location>
        <topology evidence="2 7">Peripheral membrane protein</topology>
        <orientation evidence="2 7">Cytoplasmic side</orientation>
    </subcellularLocation>
    <subcellularLocation>
        <location evidence="7">Membrane</location>
        <location evidence="7">Coated pit</location>
        <topology evidence="7">Peripheral membrane protein</topology>
        <orientation evidence="7">Cytoplasmic side</orientation>
    </subcellularLocation>
    <text evidence="7">Cytoplasmic face of coated pits and vesicles.</text>
</comment>
<dbReference type="InterPro" id="IPR000996">
    <property type="entry name" value="Clathrin_L-chain"/>
</dbReference>
<evidence type="ECO:0000256" key="2">
    <source>
        <dbReference type="ARBA" id="ARBA00004180"/>
    </source>
</evidence>
<feature type="compositionally biased region" description="Basic and acidic residues" evidence="9">
    <location>
        <begin position="40"/>
        <end position="50"/>
    </location>
</feature>
<keyword evidence="5 7" id="KW-0168">Coated pit</keyword>
<feature type="coiled-coil region" evidence="8">
    <location>
        <begin position="55"/>
        <end position="83"/>
    </location>
</feature>
<feature type="compositionally biased region" description="Acidic residues" evidence="9">
    <location>
        <begin position="1"/>
        <end position="10"/>
    </location>
</feature>
<evidence type="ECO:0000256" key="8">
    <source>
        <dbReference type="SAM" id="Coils"/>
    </source>
</evidence>
<evidence type="ECO:0000256" key="5">
    <source>
        <dbReference type="ARBA" id="ARBA00023176"/>
    </source>
</evidence>
<comment type="function">
    <text evidence="1 7">Clathrin is the major protein of the polyhedral coat of coated pits and vesicles.</text>
</comment>
<evidence type="ECO:0000256" key="9">
    <source>
        <dbReference type="SAM" id="MobiDB-lite"/>
    </source>
</evidence>
<keyword evidence="8" id="KW-0175">Coiled coil</keyword>
<name>A0A1S5WIV3_9VIRI</name>
<dbReference type="EMBL" id="KX951956">
    <property type="protein sequence ID" value="AQQ11756.1"/>
    <property type="molecule type" value="mRNA"/>
</dbReference>
<evidence type="ECO:0000256" key="6">
    <source>
        <dbReference type="ARBA" id="ARBA00023329"/>
    </source>
</evidence>
<dbReference type="AlphaFoldDB" id="A0A1S5WIV3"/>
<evidence type="ECO:0000256" key="1">
    <source>
        <dbReference type="ARBA" id="ARBA00003913"/>
    </source>
</evidence>
<feature type="region of interest" description="Disordered" evidence="9">
    <location>
        <begin position="1"/>
        <end position="50"/>
    </location>
</feature>
<sequence length="272" mass="29994">MSEEQVEDDASGSGSGNGDGKENMSPMGTGGTPTSARTLPRRESSTVLRETSELIHEWRRQRAKELQKKADMEKKKKADILQQASIQREAMVSERSKAIAAAYKTNREKEKVYLAELEWSMQTKPGGNYWATVAKIADDAKVGAEEKEKPARAGSVDRGKDKGRRGSGAASSPSTSTSAGSPAALPKPGDWQARPRRQEREMRLLVQYLLEHGSESVLGHTRNFFECISPLFAATCSQFSISVRIAFFLLWLLELQKIVDFPPLVHKNSGVV</sequence>
<evidence type="ECO:0000313" key="10">
    <source>
        <dbReference type="EMBL" id="AQQ11756.1"/>
    </source>
</evidence>
<keyword evidence="6 7" id="KW-0968">Cytoplasmic vesicle</keyword>
<dbReference type="Pfam" id="PF01086">
    <property type="entry name" value="Clathrin_lg_ch"/>
    <property type="match status" value="1"/>
</dbReference>
<dbReference type="GO" id="GO:0032050">
    <property type="term" value="F:clathrin heavy chain binding"/>
    <property type="evidence" value="ECO:0007669"/>
    <property type="project" value="TreeGrafter"/>
</dbReference>
<feature type="compositionally biased region" description="Basic and acidic residues" evidence="9">
    <location>
        <begin position="142"/>
        <end position="160"/>
    </location>
</feature>
<dbReference type="GO" id="GO:0030130">
    <property type="term" value="C:clathrin coat of trans-Golgi network vesicle"/>
    <property type="evidence" value="ECO:0007669"/>
    <property type="project" value="InterPro"/>
</dbReference>
<proteinExistence type="evidence at transcript level"/>
<dbReference type="GO" id="GO:0006886">
    <property type="term" value="P:intracellular protein transport"/>
    <property type="evidence" value="ECO:0007669"/>
    <property type="project" value="InterPro"/>
</dbReference>
<reference evidence="10" key="1">
    <citation type="journal article" date="2017" name="Front. Plant Sci.">
        <title>Clathrin in Chara australis: Molecular Analysis and Involvement in Charasome Degradation and Constitutive Endocytosis.</title>
        <authorList>
            <person name="Hoepflinger M.C."/>
            <person name="Hoeftberger M."/>
            <person name="Sommer A."/>
            <person name="Hametner C."/>
            <person name="Foissner I."/>
        </authorList>
    </citation>
    <scope>NUCLEOTIDE SEQUENCE</scope>
    <source>
        <strain evidence="10">IF01</strain>
    </source>
</reference>
<organism evidence="10">
    <name type="scientific">Chara australis</name>
    <dbReference type="NCBI Taxonomy" id="31298"/>
    <lineage>
        <taxon>Eukaryota</taxon>
        <taxon>Viridiplantae</taxon>
        <taxon>Streptophyta</taxon>
        <taxon>Charophyceae</taxon>
        <taxon>Charales</taxon>
        <taxon>Characeae</taxon>
        <taxon>Chara</taxon>
    </lineage>
</organism>
<dbReference type="PANTHER" id="PTHR10639">
    <property type="entry name" value="CLATHRIN LIGHT CHAIN"/>
    <property type="match status" value="1"/>
</dbReference>
<gene>
    <name evidence="10" type="primary">CLC2a</name>
</gene>
<dbReference type="PANTHER" id="PTHR10639:SF7">
    <property type="entry name" value="CLATHRIN LIGHT CHAIN"/>
    <property type="match status" value="1"/>
</dbReference>